<evidence type="ECO:0000313" key="2">
    <source>
        <dbReference type="Proteomes" id="UP001526430"/>
    </source>
</evidence>
<comment type="caution">
    <text evidence="1">The sequence shown here is derived from an EMBL/GenBank/DDBJ whole genome shotgun (WGS) entry which is preliminary data.</text>
</comment>
<dbReference type="Proteomes" id="UP001526430">
    <property type="component" value="Unassembled WGS sequence"/>
</dbReference>
<evidence type="ECO:0000313" key="1">
    <source>
        <dbReference type="EMBL" id="MCW8084442.1"/>
    </source>
</evidence>
<reference evidence="1 2" key="1">
    <citation type="submission" date="2022-10" db="EMBL/GenBank/DDBJ databases">
        <title>Roseococcus glaciei nov., sp. nov., isolated from glacier.</title>
        <authorList>
            <person name="Liu Q."/>
            <person name="Xin Y.-H."/>
        </authorList>
    </citation>
    <scope>NUCLEOTIDE SEQUENCE [LARGE SCALE GENOMIC DNA]</scope>
    <source>
        <strain evidence="1 2">MDT2-1-1</strain>
    </source>
</reference>
<sequence>MDAAIRDLMARTPTAPRDPTRTRIMQMASGQEALLAALQFAQSSGIRRRR</sequence>
<protein>
    <submittedName>
        <fullName evidence="1">Uncharacterized protein</fullName>
    </submittedName>
</protein>
<accession>A0ABT3NQK8</accession>
<proteinExistence type="predicted"/>
<dbReference type="EMBL" id="JAPFQI010000001">
    <property type="protein sequence ID" value="MCW8084442.1"/>
    <property type="molecule type" value="Genomic_DNA"/>
</dbReference>
<organism evidence="1 2">
    <name type="scientific">Sabulicella glaciei</name>
    <dbReference type="NCBI Taxonomy" id="2984948"/>
    <lineage>
        <taxon>Bacteria</taxon>
        <taxon>Pseudomonadati</taxon>
        <taxon>Pseudomonadota</taxon>
        <taxon>Alphaproteobacteria</taxon>
        <taxon>Acetobacterales</taxon>
        <taxon>Acetobacteraceae</taxon>
        <taxon>Sabulicella</taxon>
    </lineage>
</organism>
<name>A0ABT3NQK8_9PROT</name>
<gene>
    <name evidence="1" type="ORF">OF850_02270</name>
</gene>
<dbReference type="RefSeq" id="WP_301588040.1">
    <property type="nucleotide sequence ID" value="NZ_JAPFQI010000001.1"/>
</dbReference>
<keyword evidence="2" id="KW-1185">Reference proteome</keyword>